<proteinExistence type="predicted"/>
<dbReference type="Proteomes" id="UP000029223">
    <property type="component" value="Unassembled WGS sequence"/>
</dbReference>
<reference evidence="2" key="1">
    <citation type="submission" date="2014-09" db="EMBL/GenBank/DDBJ databases">
        <title>Vibrio variabilis JCM 19239. (C206) whole genome shotgun sequence.</title>
        <authorList>
            <person name="Sawabe T."/>
            <person name="Meirelles P."/>
            <person name="Nakanishi M."/>
            <person name="Sayaka M."/>
            <person name="Hattori M."/>
            <person name="Ohkuma M."/>
        </authorList>
    </citation>
    <scope>NUCLEOTIDE SEQUENCE [LARGE SCALE GENOMIC DNA]</scope>
    <source>
        <strain evidence="2">JCM 19239</strain>
    </source>
</reference>
<organism evidence="1 2">
    <name type="scientific">Vibrio variabilis</name>
    <dbReference type="NCBI Taxonomy" id="990271"/>
    <lineage>
        <taxon>Bacteria</taxon>
        <taxon>Pseudomonadati</taxon>
        <taxon>Pseudomonadota</taxon>
        <taxon>Gammaproteobacteria</taxon>
        <taxon>Vibrionales</taxon>
        <taxon>Vibrionaceae</taxon>
        <taxon>Vibrio</taxon>
    </lineage>
</organism>
<protein>
    <submittedName>
        <fullName evidence="1">Uncharacterized protein</fullName>
    </submittedName>
</protein>
<comment type="caution">
    <text evidence="1">The sequence shown here is derived from an EMBL/GenBank/DDBJ whole genome shotgun (WGS) entry which is preliminary data.</text>
</comment>
<gene>
    <name evidence="1" type="ORF">JCM19239_4473</name>
</gene>
<dbReference type="EMBL" id="BBMS01000108">
    <property type="protein sequence ID" value="GAL30734.1"/>
    <property type="molecule type" value="Genomic_DNA"/>
</dbReference>
<reference evidence="2" key="2">
    <citation type="submission" date="2014-09" db="EMBL/GenBank/DDBJ databases">
        <authorList>
            <consortium name="NBRP consortium"/>
            <person name="Sawabe T."/>
            <person name="Meirelles P."/>
            <person name="Nakanishi M."/>
            <person name="Sayaka M."/>
            <person name="Hattori M."/>
            <person name="Ohkuma M."/>
        </authorList>
    </citation>
    <scope>NUCLEOTIDE SEQUENCE [LARGE SCALE GENOMIC DNA]</scope>
    <source>
        <strain evidence="2">JCM 19239</strain>
    </source>
</reference>
<name>A0ABQ0JPQ6_9VIBR</name>
<evidence type="ECO:0000313" key="2">
    <source>
        <dbReference type="Proteomes" id="UP000029223"/>
    </source>
</evidence>
<keyword evidence="2" id="KW-1185">Reference proteome</keyword>
<sequence length="43" mass="5176">MREKSVNNRMFTRFFDIEFTMVTISFDYSDKKKPRIIAASIKI</sequence>
<evidence type="ECO:0000313" key="1">
    <source>
        <dbReference type="EMBL" id="GAL30734.1"/>
    </source>
</evidence>
<accession>A0ABQ0JPQ6</accession>